<evidence type="ECO:0000256" key="7">
    <source>
        <dbReference type="ARBA" id="ARBA00022795"/>
    </source>
</evidence>
<keyword evidence="11" id="KW-0282">Flagellum</keyword>
<dbReference type="GO" id="GO:0005886">
    <property type="term" value="C:plasma membrane"/>
    <property type="evidence" value="ECO:0007669"/>
    <property type="project" value="UniProtKB-SubCell"/>
</dbReference>
<keyword evidence="12" id="KW-1185">Reference proteome</keyword>
<evidence type="ECO:0000256" key="9">
    <source>
        <dbReference type="ARBA" id="ARBA00023136"/>
    </source>
</evidence>
<keyword evidence="7" id="KW-1005">Bacterial flagellum biogenesis</keyword>
<evidence type="ECO:0000256" key="4">
    <source>
        <dbReference type="ARBA" id="ARBA00022448"/>
    </source>
</evidence>
<dbReference type="KEGG" id="sbr:SY1_00650"/>
<dbReference type="GO" id="GO:0009288">
    <property type="term" value="C:bacterial-type flagellum"/>
    <property type="evidence" value="ECO:0007669"/>
    <property type="project" value="InterPro"/>
</dbReference>
<dbReference type="InterPro" id="IPR053716">
    <property type="entry name" value="Flag_assembly_chemotaxis_eff"/>
</dbReference>
<gene>
    <name evidence="11" type="ORF">SY1_00650</name>
</gene>
<evidence type="ECO:0000256" key="3">
    <source>
        <dbReference type="ARBA" id="ARBA00020392"/>
    </source>
</evidence>
<dbReference type="GO" id="GO:0015031">
    <property type="term" value="P:protein transport"/>
    <property type="evidence" value="ECO:0007669"/>
    <property type="project" value="UniProtKB-KW"/>
</dbReference>
<evidence type="ECO:0000256" key="2">
    <source>
        <dbReference type="ARBA" id="ARBA00010004"/>
    </source>
</evidence>
<keyword evidence="10" id="KW-1006">Bacterial flagellum protein export</keyword>
<dbReference type="GO" id="GO:0006935">
    <property type="term" value="P:chemotaxis"/>
    <property type="evidence" value="ECO:0007669"/>
    <property type="project" value="UniProtKB-KW"/>
</dbReference>
<comment type="subcellular location">
    <subcellularLocation>
        <location evidence="1">Cell membrane</location>
        <topology evidence="1">Peripheral membrane protein</topology>
        <orientation evidence="1">Cytoplasmic side</orientation>
    </subcellularLocation>
</comment>
<keyword evidence="9" id="KW-0472">Membrane</keyword>
<dbReference type="Pfam" id="PF02050">
    <property type="entry name" value="FliJ"/>
    <property type="match status" value="1"/>
</dbReference>
<name>A0AB94IV74_9BACT</name>
<keyword evidence="11" id="KW-0969">Cilium</keyword>
<keyword evidence="5" id="KW-1003">Cell membrane</keyword>
<organism evidence="11 12">
    <name type="scientific">Fretibacterium fastidiosum</name>
    <dbReference type="NCBI Taxonomy" id="651822"/>
    <lineage>
        <taxon>Bacteria</taxon>
        <taxon>Thermotogati</taxon>
        <taxon>Synergistota</taxon>
        <taxon>Synergistia</taxon>
        <taxon>Synergistales</taxon>
        <taxon>Aminobacteriaceae</taxon>
        <taxon>Fretibacterium</taxon>
    </lineage>
</organism>
<dbReference type="GO" id="GO:0044781">
    <property type="term" value="P:bacterial-type flagellum organization"/>
    <property type="evidence" value="ECO:0007669"/>
    <property type="project" value="UniProtKB-KW"/>
</dbReference>
<keyword evidence="6" id="KW-0145">Chemotaxis</keyword>
<keyword evidence="11" id="KW-0966">Cell projection</keyword>
<evidence type="ECO:0000313" key="12">
    <source>
        <dbReference type="Proteomes" id="UP000008957"/>
    </source>
</evidence>
<evidence type="ECO:0000256" key="6">
    <source>
        <dbReference type="ARBA" id="ARBA00022500"/>
    </source>
</evidence>
<reference evidence="11 12" key="2">
    <citation type="submission" date="2010-03" db="EMBL/GenBank/DDBJ databases">
        <authorList>
            <person name="Pajon A."/>
        </authorList>
    </citation>
    <scope>NUCLEOTIDE SEQUENCE [LARGE SCALE GENOMIC DNA]</scope>
    <source>
        <strain evidence="11 12">SGP1</strain>
    </source>
</reference>
<keyword evidence="4" id="KW-0813">Transport</keyword>
<reference evidence="12" key="1">
    <citation type="submission" date="2010-03" db="EMBL/GenBank/DDBJ databases">
        <title>The genome sequence of Synergistetes sp. SGP1.</title>
        <authorList>
            <consortium name="metaHIT consortium -- http://www.metahit.eu/"/>
            <person name="Pajon A."/>
            <person name="Turner K."/>
            <person name="Parkhill J."/>
            <person name="Wade W."/>
            <person name="Vartoukian S."/>
        </authorList>
    </citation>
    <scope>NUCLEOTIDE SEQUENCE [LARGE SCALE GENOMIC DNA]</scope>
    <source>
        <strain evidence="12">SGP1</strain>
    </source>
</reference>
<dbReference type="GO" id="GO:0071973">
    <property type="term" value="P:bacterial-type flagellum-dependent cell motility"/>
    <property type="evidence" value="ECO:0007669"/>
    <property type="project" value="InterPro"/>
</dbReference>
<evidence type="ECO:0000256" key="10">
    <source>
        <dbReference type="ARBA" id="ARBA00023225"/>
    </source>
</evidence>
<dbReference type="RefSeq" id="WP_015555792.1">
    <property type="nucleotide sequence ID" value="NZ_OZ209244.1"/>
</dbReference>
<evidence type="ECO:0000256" key="8">
    <source>
        <dbReference type="ARBA" id="ARBA00022927"/>
    </source>
</evidence>
<dbReference type="EMBL" id="FP929056">
    <property type="protein sequence ID" value="CBL27645.1"/>
    <property type="molecule type" value="Genomic_DNA"/>
</dbReference>
<protein>
    <recommendedName>
        <fullName evidence="3">Flagellar FliJ protein</fullName>
    </recommendedName>
</protein>
<dbReference type="InterPro" id="IPR012823">
    <property type="entry name" value="Flagell_FliJ"/>
</dbReference>
<evidence type="ECO:0000256" key="1">
    <source>
        <dbReference type="ARBA" id="ARBA00004413"/>
    </source>
</evidence>
<accession>A0AB94IV74</accession>
<evidence type="ECO:0000256" key="5">
    <source>
        <dbReference type="ARBA" id="ARBA00022475"/>
    </source>
</evidence>
<keyword evidence="8" id="KW-0653">Protein transport</keyword>
<dbReference type="AlphaFoldDB" id="A0AB94IV74"/>
<comment type="similarity">
    <text evidence="2">Belongs to the FliJ family.</text>
</comment>
<dbReference type="Gene3D" id="1.10.287.1700">
    <property type="match status" value="1"/>
</dbReference>
<evidence type="ECO:0000313" key="11">
    <source>
        <dbReference type="EMBL" id="CBL27645.1"/>
    </source>
</evidence>
<dbReference type="Proteomes" id="UP000008957">
    <property type="component" value="Chromosome"/>
</dbReference>
<sequence length="151" mass="17650">MNQRIQRFDRILKLREDGRRAEQVTLAAERREERGVMDRLSALEGERAEAIAEFRGGDERVTNGADLWFQRQFIDAINTNIDRGRQSLQDVRQRILGTEARLVERHKDVRIMETYVDRLKTADFKERLDAEQLELDDVATLHCARGKRGGR</sequence>
<proteinExistence type="inferred from homology"/>